<reference evidence="2" key="1">
    <citation type="journal article" date="2019" name="Int. J. Syst. Evol. Microbiol.">
        <title>The Global Catalogue of Microorganisms (GCM) 10K type strain sequencing project: providing services to taxonomists for standard genome sequencing and annotation.</title>
        <authorList>
            <consortium name="The Broad Institute Genomics Platform"/>
            <consortium name="The Broad Institute Genome Sequencing Center for Infectious Disease"/>
            <person name="Wu L."/>
            <person name="Ma J."/>
        </authorList>
    </citation>
    <scope>NUCLEOTIDE SEQUENCE [LARGE SCALE GENOMIC DNA]</scope>
    <source>
        <strain evidence="2">JCM 30346</strain>
    </source>
</reference>
<keyword evidence="2" id="KW-1185">Reference proteome</keyword>
<proteinExistence type="predicted"/>
<dbReference type="RefSeq" id="WP_380754202.1">
    <property type="nucleotide sequence ID" value="NZ_JBHSRF010000023.1"/>
</dbReference>
<dbReference type="Proteomes" id="UP001596137">
    <property type="component" value="Unassembled WGS sequence"/>
</dbReference>
<gene>
    <name evidence="1" type="ORF">ACFP1K_17670</name>
</gene>
<sequence>MPRLWKPGGPLPAAGPQLELTQLLRALHRDAGLPSNPDISKAAERLCSQNRRLVPVGRERVRQVLNGERASWKITEIIALALADLAKKNEPALLNRIREMWLAAHLEDAAPFDMCGEPSDLGVVLDIGTAEPPNYVIPEAEIRFSLTNETPAVIKVISIVLSVIGRDIHLATVGTTVAAPLDETLLSARLDDRLQPVELLAQHHLIPQDTSDGFFLKLAAPDGYVYDLELRARWKHLGVPRLRQVHERFTLPYPAASVEGLLRVARHAARLRGDDDAPGSCHHPP</sequence>
<evidence type="ECO:0008006" key="3">
    <source>
        <dbReference type="Google" id="ProtNLM"/>
    </source>
</evidence>
<evidence type="ECO:0000313" key="2">
    <source>
        <dbReference type="Proteomes" id="UP001596137"/>
    </source>
</evidence>
<comment type="caution">
    <text evidence="1">The sequence shown here is derived from an EMBL/GenBank/DDBJ whole genome shotgun (WGS) entry which is preliminary data.</text>
</comment>
<dbReference type="EMBL" id="JBHSRF010000023">
    <property type="protein sequence ID" value="MFC6083004.1"/>
    <property type="molecule type" value="Genomic_DNA"/>
</dbReference>
<protein>
    <recommendedName>
        <fullName evidence="3">DUF5753 domain-containing protein</fullName>
    </recommendedName>
</protein>
<organism evidence="1 2">
    <name type="scientific">Sphaerisporangium aureirubrum</name>
    <dbReference type="NCBI Taxonomy" id="1544736"/>
    <lineage>
        <taxon>Bacteria</taxon>
        <taxon>Bacillati</taxon>
        <taxon>Actinomycetota</taxon>
        <taxon>Actinomycetes</taxon>
        <taxon>Streptosporangiales</taxon>
        <taxon>Streptosporangiaceae</taxon>
        <taxon>Sphaerisporangium</taxon>
    </lineage>
</organism>
<accession>A0ABW1NHY9</accession>
<evidence type="ECO:0000313" key="1">
    <source>
        <dbReference type="EMBL" id="MFC6083004.1"/>
    </source>
</evidence>
<name>A0ABW1NHY9_9ACTN</name>